<dbReference type="InterPro" id="IPR019455">
    <property type="entry name" value="Acetolactate_synth_ssu_C"/>
</dbReference>
<dbReference type="Proteomes" id="UP001064489">
    <property type="component" value="Chromosome 3"/>
</dbReference>
<reference evidence="4" key="2">
    <citation type="submission" date="2023-02" db="EMBL/GenBank/DDBJ databases">
        <authorList>
            <person name="Swenson N.G."/>
            <person name="Wegrzyn J.L."/>
            <person name="Mcevoy S.L."/>
        </authorList>
    </citation>
    <scope>NUCLEOTIDE SEQUENCE</scope>
    <source>
        <strain evidence="4">91603</strain>
        <tissue evidence="4">Leaf</tissue>
    </source>
</reference>
<dbReference type="PANTHER" id="PTHR33067">
    <property type="entry name" value="RNA-DIRECTED DNA POLYMERASE-RELATED"/>
    <property type="match status" value="1"/>
</dbReference>
<sequence length="509" mass="57181">MVEMMCNGECSDKDPKEALEFLDLMAKNAQNWDTTGNHEAPSKAQLSTSSGGMYNLKEEDDLQARFASLARKVKALEQKKSGHLKSIQEIRNDNYAQSSQPPPQTHQNFQNSQGYAPYVPPPRKNLEETLHSFIEKQESINNQDTQTLTDLKDTLAKFAFAITIHEKGKFLSQPQPNLKGQYNLEDGSSGNQHMDQVKSVITFRNGKVVEKHILEPCEKDDESVSKGKEGVDEPTPSKEKTKFPVAPPFPHAMNNQKKLNHNSEIYEMFKQALLDLVTSVNLLPYSVYQQLNLGELKSTSVTLLLADRLVKVPRGIVEDVLVQVDKFIYPVNFIVLDTQPVVNGCKPIPAILGCPFLATSNALINCKNGIMYLSFENMTLELNVFNMCKQPRDEENESEMPSQWTPQEERKFLIEKVEDDDDAPLKLEDDDALFEDDDATKFNDASLDNPDLDQSWRDLQLTGDLNKIIALQALLESYGICEVARTGRVALVLEPGVDSTSLRGYPLPL</sequence>
<dbReference type="EMBL" id="JAJSOW010000100">
    <property type="protein sequence ID" value="KAI9186935.1"/>
    <property type="molecule type" value="Genomic_DNA"/>
</dbReference>
<dbReference type="Gene3D" id="2.40.70.10">
    <property type="entry name" value="Acid Proteases"/>
    <property type="match status" value="1"/>
</dbReference>
<evidence type="ECO:0000256" key="1">
    <source>
        <dbReference type="SAM" id="Coils"/>
    </source>
</evidence>
<dbReference type="AlphaFoldDB" id="A0AAD5JAV7"/>
<dbReference type="InterPro" id="IPR045865">
    <property type="entry name" value="ACT-like_dom_sf"/>
</dbReference>
<dbReference type="InterPro" id="IPR027271">
    <property type="entry name" value="Acetolactate_synth/TF_NikR_C"/>
</dbReference>
<dbReference type="SUPFAM" id="SSF55021">
    <property type="entry name" value="ACT-like"/>
    <property type="match status" value="1"/>
</dbReference>
<evidence type="ECO:0000313" key="4">
    <source>
        <dbReference type="EMBL" id="KAI9186935.1"/>
    </source>
</evidence>
<comment type="caution">
    <text evidence="4">The sequence shown here is derived from an EMBL/GenBank/DDBJ whole genome shotgun (WGS) entry which is preliminary data.</text>
</comment>
<proteinExistence type="predicted"/>
<evidence type="ECO:0000256" key="2">
    <source>
        <dbReference type="SAM" id="MobiDB-lite"/>
    </source>
</evidence>
<keyword evidence="5" id="KW-1185">Reference proteome</keyword>
<dbReference type="Pfam" id="PF10369">
    <property type="entry name" value="ALS_ss_C"/>
    <property type="match status" value="1"/>
</dbReference>
<keyword evidence="1" id="KW-0175">Coiled coil</keyword>
<evidence type="ECO:0000313" key="5">
    <source>
        <dbReference type="Proteomes" id="UP001064489"/>
    </source>
</evidence>
<feature type="coiled-coil region" evidence="1">
    <location>
        <begin position="59"/>
        <end position="93"/>
    </location>
</feature>
<protein>
    <recommendedName>
        <fullName evidence="3">Acetolactate synthase small subunit C-terminal domain-containing protein</fullName>
    </recommendedName>
</protein>
<feature type="region of interest" description="Disordered" evidence="2">
    <location>
        <begin position="95"/>
        <end position="124"/>
    </location>
</feature>
<feature type="compositionally biased region" description="Basic and acidic residues" evidence="2">
    <location>
        <begin position="218"/>
        <end position="242"/>
    </location>
</feature>
<feature type="region of interest" description="Disordered" evidence="2">
    <location>
        <begin position="218"/>
        <end position="252"/>
    </location>
</feature>
<feature type="compositionally biased region" description="Polar residues" evidence="2">
    <location>
        <begin position="95"/>
        <end position="114"/>
    </location>
</feature>
<dbReference type="CDD" id="cd00303">
    <property type="entry name" value="retropepsin_like"/>
    <property type="match status" value="1"/>
</dbReference>
<dbReference type="PANTHER" id="PTHR33067:SF32">
    <property type="entry name" value="ASPARTIC PEPTIDASE DDI1-TYPE DOMAIN-CONTAINING PROTEIN"/>
    <property type="match status" value="1"/>
</dbReference>
<feature type="domain" description="Acetolactate synthase small subunit C-terminal" evidence="3">
    <location>
        <begin position="459"/>
        <end position="491"/>
    </location>
</feature>
<name>A0AAD5JAV7_ACENE</name>
<dbReference type="Gene3D" id="3.30.70.1150">
    <property type="entry name" value="ACT-like. Chain A, domain 2"/>
    <property type="match status" value="1"/>
</dbReference>
<evidence type="ECO:0000259" key="3">
    <source>
        <dbReference type="Pfam" id="PF10369"/>
    </source>
</evidence>
<dbReference type="InterPro" id="IPR021109">
    <property type="entry name" value="Peptidase_aspartic_dom_sf"/>
</dbReference>
<organism evidence="4 5">
    <name type="scientific">Acer negundo</name>
    <name type="common">Box elder</name>
    <dbReference type="NCBI Taxonomy" id="4023"/>
    <lineage>
        <taxon>Eukaryota</taxon>
        <taxon>Viridiplantae</taxon>
        <taxon>Streptophyta</taxon>
        <taxon>Embryophyta</taxon>
        <taxon>Tracheophyta</taxon>
        <taxon>Spermatophyta</taxon>
        <taxon>Magnoliopsida</taxon>
        <taxon>eudicotyledons</taxon>
        <taxon>Gunneridae</taxon>
        <taxon>Pentapetalae</taxon>
        <taxon>rosids</taxon>
        <taxon>malvids</taxon>
        <taxon>Sapindales</taxon>
        <taxon>Sapindaceae</taxon>
        <taxon>Hippocastanoideae</taxon>
        <taxon>Acereae</taxon>
        <taxon>Acer</taxon>
    </lineage>
</organism>
<accession>A0AAD5JAV7</accession>
<reference evidence="4" key="1">
    <citation type="journal article" date="2022" name="Plant J.">
        <title>Strategies of tolerance reflected in two North American maple genomes.</title>
        <authorList>
            <person name="McEvoy S.L."/>
            <person name="Sezen U.U."/>
            <person name="Trouern-Trend A."/>
            <person name="McMahon S.M."/>
            <person name="Schaberg P.G."/>
            <person name="Yang J."/>
            <person name="Wegrzyn J.L."/>
            <person name="Swenson N.G."/>
        </authorList>
    </citation>
    <scope>NUCLEOTIDE SEQUENCE</scope>
    <source>
        <strain evidence="4">91603</strain>
    </source>
</reference>
<gene>
    <name evidence="4" type="ORF">LWI28_022453</name>
</gene>